<dbReference type="GO" id="GO:0003723">
    <property type="term" value="F:RNA binding"/>
    <property type="evidence" value="ECO:0007669"/>
    <property type="project" value="UniProtKB-KW"/>
</dbReference>
<evidence type="ECO:0000313" key="11">
    <source>
        <dbReference type="EMBL" id="AIH07040.1"/>
    </source>
</evidence>
<keyword evidence="6" id="KW-0694">RNA-binding</keyword>
<keyword evidence="4" id="KW-0863">Zinc-finger</keyword>
<organismHost>
    <name type="scientific">Homo sapiens</name>
    <name type="common">Human</name>
    <dbReference type="NCBI Taxonomy" id="9606"/>
</organismHost>
<dbReference type="GO" id="GO:0030430">
    <property type="term" value="C:host cell cytoplasm"/>
    <property type="evidence" value="ECO:0007669"/>
    <property type="project" value="UniProtKB-SubCell"/>
</dbReference>
<dbReference type="EMBL" id="MH709339">
    <property type="protein sequence ID" value="QCA44892.1"/>
    <property type="molecule type" value="Genomic_DNA"/>
</dbReference>
<evidence type="ECO:0000256" key="1">
    <source>
        <dbReference type="ARBA" id="ARBA00004192"/>
    </source>
</evidence>
<evidence type="ECO:0000256" key="9">
    <source>
        <dbReference type="ARBA" id="ARBA00025812"/>
    </source>
</evidence>
<organism evidence="11 14">
    <name type="scientific">Human herpesvirus 3</name>
    <name type="common">HHV-3</name>
    <name type="synonym">Varicella-zoster virus</name>
    <dbReference type="NCBI Taxonomy" id="10335"/>
    <lineage>
        <taxon>Viruses</taxon>
        <taxon>Duplodnaviria</taxon>
        <taxon>Heunggongvirae</taxon>
        <taxon>Peploviricota</taxon>
        <taxon>Herviviricetes</taxon>
        <taxon>Herpesvirales</taxon>
        <taxon>Orthoherpesviridae</taxon>
        <taxon>Alphaherpesvirinae</taxon>
        <taxon>Varicellovirus</taxon>
        <taxon>Varicellovirus humanalpha3</taxon>
    </lineage>
</organism>
<comment type="subunit">
    <text evidence="9">Homodimer. Homodimerization is required for transactivation. Associates in a complex with RNA, and host export factors NXF1/TAP and ALYREF; these interactions allow nuclear export of viral transcripts. Interacts with three host shuttling SR proteins SRSF1, SRSF3 and SRSF7. Interacts with host SRPK1. Interacts with IE62; this interaction enhances IE62 transactivation.</text>
</comment>
<comment type="subcellular location">
    <subcellularLocation>
        <location evidence="1">Host cytoplasm</location>
    </subcellularLocation>
</comment>
<evidence type="ECO:0000256" key="4">
    <source>
        <dbReference type="ARBA" id="ARBA00022771"/>
    </source>
</evidence>
<dbReference type="Proteomes" id="UP000121874">
    <property type="component" value="Genome"/>
</dbReference>
<dbReference type="EMBL" id="KU926315">
    <property type="protein sequence ID" value="ANS13171.1"/>
    <property type="molecule type" value="Genomic_DNA"/>
</dbReference>
<reference evidence="12" key="2">
    <citation type="journal article" date="2016" name="Virology">
        <title>Analysis of single nucleotide polymorphism among Varicella-Zoster Virus and identification of vaccine-specific sites.</title>
        <authorList>
            <person name="Jeon J.S."/>
            <person name="Won Y.H."/>
            <person name="Kim I.K."/>
            <person name="Ahn J.H."/>
            <person name="Shin O.S."/>
            <person name="Kim J.H."/>
            <person name="Lee C.H."/>
        </authorList>
    </citation>
    <scope>NUCLEOTIDE SEQUENCE</scope>
    <source>
        <strain evidence="12">YC01</strain>
    </source>
</reference>
<evidence type="ECO:0000256" key="7">
    <source>
        <dbReference type="ARBA" id="ARBA00023159"/>
    </source>
</evidence>
<comment type="similarity">
    <text evidence="2">Belongs to the HHV-1 ICP27 protein family.</text>
</comment>
<keyword evidence="3" id="KW-0479">Metal-binding</keyword>
<feature type="compositionally biased region" description="Basic residues" evidence="10">
    <location>
        <begin position="129"/>
        <end position="144"/>
    </location>
</feature>
<dbReference type="GO" id="GO:0006355">
    <property type="term" value="P:regulation of DNA-templated transcription"/>
    <property type="evidence" value="ECO:0007669"/>
    <property type="project" value="InterPro"/>
</dbReference>
<comment type="function">
    <text evidence="8">Multifunctional regulator of the expression of viral genes that mediates nuclear export of viral intronless mRNAs. This immediate early (EI) protein promotes the nuclear export of viral intronless mRNAs by interacting with mRNAs and host NXF1/TAP.</text>
</comment>
<evidence type="ECO:0000256" key="5">
    <source>
        <dbReference type="ARBA" id="ARBA00022833"/>
    </source>
</evidence>
<evidence type="ECO:0000256" key="8">
    <source>
        <dbReference type="ARBA" id="ARBA00025666"/>
    </source>
</evidence>
<evidence type="ECO:0000256" key="3">
    <source>
        <dbReference type="ARBA" id="ARBA00022723"/>
    </source>
</evidence>
<evidence type="ECO:0000313" key="12">
    <source>
        <dbReference type="EMBL" id="ANS13171.1"/>
    </source>
</evidence>
<feature type="compositionally biased region" description="Basic and acidic residues" evidence="10">
    <location>
        <begin position="154"/>
        <end position="164"/>
    </location>
</feature>
<dbReference type="GO" id="GO:0008270">
    <property type="term" value="F:zinc ion binding"/>
    <property type="evidence" value="ECO:0007669"/>
    <property type="project" value="UniProtKB-KW"/>
</dbReference>
<keyword evidence="5" id="KW-0862">Zinc</keyword>
<dbReference type="Pfam" id="PF05459">
    <property type="entry name" value="Herpes_UL69"/>
    <property type="match status" value="1"/>
</dbReference>
<reference evidence="13" key="3">
    <citation type="submission" date="2018-08" db="EMBL/GenBank/DDBJ databases">
        <title>Analysis of the reiteration regions (R1 to R5) of varicella-zoster virus.</title>
        <authorList>
            <person name="Depledge D.P."/>
            <person name="Jensen N.J."/>
            <person name="Breuer J."/>
            <person name="Schmid S."/>
        </authorList>
    </citation>
    <scope>NUCLEOTIDE SEQUENCE</scope>
    <source>
        <strain evidence="13">KPZ13-032</strain>
    </source>
</reference>
<proteinExistence type="inferred from homology"/>
<evidence type="ECO:0000256" key="2">
    <source>
        <dbReference type="ARBA" id="ARBA00008477"/>
    </source>
</evidence>
<evidence type="ECO:0000256" key="6">
    <source>
        <dbReference type="ARBA" id="ARBA00022884"/>
    </source>
</evidence>
<dbReference type="EMBL" id="KU926316">
    <property type="protein sequence ID" value="ANS13245.1"/>
    <property type="molecule type" value="Genomic_DNA"/>
</dbReference>
<evidence type="ECO:0000313" key="13">
    <source>
        <dbReference type="EMBL" id="QCA44892.1"/>
    </source>
</evidence>
<keyword evidence="7" id="KW-0010">Activator</keyword>
<evidence type="ECO:0000256" key="10">
    <source>
        <dbReference type="SAM" id="MobiDB-lite"/>
    </source>
</evidence>
<evidence type="ECO:0000313" key="14">
    <source>
        <dbReference type="Proteomes" id="UP000121874"/>
    </source>
</evidence>
<reference evidence="11 14" key="1">
    <citation type="submission" date="2014-04" db="EMBL/GenBank/DDBJ databases">
        <title>Molecular Analysis of Varicella-Zoster Viruses Isolated from Korean Patients.</title>
        <authorList>
            <person name="Kim J.I."/>
            <person name="Ji G.Y."/>
            <person name="Park H.S."/>
            <person name="Lee C.H."/>
        </authorList>
    </citation>
    <scope>NUCLEOTIDE SEQUENCE [LARGE SCALE GENOMIC DNA]</scope>
    <source>
        <strain evidence="11">YC01</strain>
    </source>
</reference>
<feature type="region of interest" description="Disordered" evidence="10">
    <location>
        <begin position="42"/>
        <end position="164"/>
    </location>
</feature>
<protein>
    <submittedName>
        <fullName evidence="11">ORF4</fullName>
    </submittedName>
</protein>
<feature type="compositionally biased region" description="Basic and acidic residues" evidence="10">
    <location>
        <begin position="98"/>
        <end position="107"/>
    </location>
</feature>
<accession>A0A075X2D8</accession>
<dbReference type="EMBL" id="KU926317">
    <property type="protein sequence ID" value="ANS13319.1"/>
    <property type="molecule type" value="Genomic_DNA"/>
</dbReference>
<name>A0A075X2D8_HHV3</name>
<gene>
    <name evidence="11" type="primary">ORF4</name>
</gene>
<dbReference type="EMBL" id="KJ767491">
    <property type="protein sequence ID" value="AIH07040.1"/>
    <property type="molecule type" value="Genomic_DNA"/>
</dbReference>
<dbReference type="InterPro" id="IPR008648">
    <property type="entry name" value="ICP27-like"/>
</dbReference>
<sequence>MASASIPTDPDVSTICEDFMNLLPDEPSDDFALEVTDWANDEAIGSTPGEDSTTSRTVYVERTADTAYNPRYSKRRHGRRESYHHNRPKTLVVVLPDSNHHGGRDVETGYARIERGHRRSSRSYNTQSSRKHRDRSLSNRRRRPTTPPAMTTGERNDQTHDESYRLRFSKRDARRERIRKEYDIPVDRITGRAIEVVSTAGASVTIDSVRHLDETIEKMVVRYATIQEGDSWASGGCFPGIKQNTSWPELMLYGHELYRTFESYKMDSRIARALRERVIRGESLIEALESADELLTWIKMLAAKNLPIYTNNPIVATSKSLLENLKLKLGPFVRCLLLNRDNDLGSRTLPELLRQQRFSDITCITTYMFVMIARIANIVVRGSKFVEYDDISCNVQVLQEYTPGSCLAGVLEALITHQRECGRVECTLSTWAGHLSDARPYGKYFKCSTFNC</sequence>